<evidence type="ECO:0000313" key="1">
    <source>
        <dbReference type="EMBL" id="QHT10477.1"/>
    </source>
</evidence>
<proteinExistence type="predicted"/>
<dbReference type="EMBL" id="MN739521">
    <property type="protein sequence ID" value="QHT10477.1"/>
    <property type="molecule type" value="Genomic_DNA"/>
</dbReference>
<accession>A0A6C0D1S4</accession>
<protein>
    <submittedName>
        <fullName evidence="1">Uncharacterized protein</fullName>
    </submittedName>
</protein>
<name>A0A6C0D1S4_9ZZZZ</name>
<reference evidence="1" key="1">
    <citation type="journal article" date="2020" name="Nature">
        <title>Giant virus diversity and host interactions through global metagenomics.</title>
        <authorList>
            <person name="Schulz F."/>
            <person name="Roux S."/>
            <person name="Paez-Espino D."/>
            <person name="Jungbluth S."/>
            <person name="Walsh D.A."/>
            <person name="Denef V.J."/>
            <person name="McMahon K.D."/>
            <person name="Konstantinidis K.T."/>
            <person name="Eloe-Fadrosh E.A."/>
            <person name="Kyrpides N.C."/>
            <person name="Woyke T."/>
        </authorList>
    </citation>
    <scope>NUCLEOTIDE SEQUENCE</scope>
    <source>
        <strain evidence="1">GVMAG-M-3300023174-107</strain>
    </source>
</reference>
<organism evidence="1">
    <name type="scientific">viral metagenome</name>
    <dbReference type="NCBI Taxonomy" id="1070528"/>
    <lineage>
        <taxon>unclassified sequences</taxon>
        <taxon>metagenomes</taxon>
        <taxon>organismal metagenomes</taxon>
    </lineage>
</organism>
<dbReference type="AlphaFoldDB" id="A0A6C0D1S4"/>
<sequence>MEFLPEHWSIIKSYAGIYHIRTDWDLSKMDNNLIQIVLGWISPYKINLNNIRFMCLDDRIRCVWQHLNKSKLKEVDRLIKDRIIN</sequence>